<feature type="compositionally biased region" description="Basic and acidic residues" evidence="1">
    <location>
        <begin position="126"/>
        <end position="143"/>
    </location>
</feature>
<evidence type="ECO:0000256" key="1">
    <source>
        <dbReference type="SAM" id="MobiDB-lite"/>
    </source>
</evidence>
<feature type="compositionally biased region" description="Low complexity" evidence="1">
    <location>
        <begin position="377"/>
        <end position="410"/>
    </location>
</feature>
<feature type="compositionally biased region" description="Basic and acidic residues" evidence="1">
    <location>
        <begin position="360"/>
        <end position="369"/>
    </location>
</feature>
<dbReference type="EMBL" id="CADCVS010000215">
    <property type="protein sequence ID" value="CAA9494589.1"/>
    <property type="molecule type" value="Genomic_DNA"/>
</dbReference>
<dbReference type="AlphaFoldDB" id="A0A6J4SIS1"/>
<feature type="compositionally biased region" description="Basic and acidic residues" evidence="1">
    <location>
        <begin position="171"/>
        <end position="182"/>
    </location>
</feature>
<feature type="compositionally biased region" description="Basic residues" evidence="1">
    <location>
        <begin position="225"/>
        <end position="238"/>
    </location>
</feature>
<organism evidence="2">
    <name type="scientific">uncultured Solirubrobacteraceae bacterium</name>
    <dbReference type="NCBI Taxonomy" id="1162706"/>
    <lineage>
        <taxon>Bacteria</taxon>
        <taxon>Bacillati</taxon>
        <taxon>Actinomycetota</taxon>
        <taxon>Thermoleophilia</taxon>
        <taxon>Solirubrobacterales</taxon>
        <taxon>Solirubrobacteraceae</taxon>
        <taxon>environmental samples</taxon>
    </lineage>
</organism>
<feature type="compositionally biased region" description="Basic residues" evidence="1">
    <location>
        <begin position="12"/>
        <end position="32"/>
    </location>
</feature>
<feature type="compositionally biased region" description="Basic residues" evidence="1">
    <location>
        <begin position="109"/>
        <end position="121"/>
    </location>
</feature>
<protein>
    <submittedName>
        <fullName evidence="2">Uncharacterized protein</fullName>
    </submittedName>
</protein>
<sequence length="422" mass="44883">DPGAPPPPPPRLRGRRAGHRGRSAARRHRHRALRPEPAVPLALRPPGRAVGDRRGARPRGHGARRAAAHADPGAPLRARLARAHAARAALGLRVARGDRCVGPGLRPHPLLRGRQRVHPRAARAALRGEHLPRPLRGGRDVAARPRRGPPAGPAPGDGPLRPGHPGPPRGAADRGGRARDAAALRPRAQAARRHRRPGRGPAARPVTGGDDVRRHLGRRALHDARHARRARARRRPARGGRDRPRGHLLLRVVAARRRGVGDGPRPAARRPAPGDRHRRDLRRRARRLLRAPLRVVGLRPDRHAGRDGAGLPDRDRAGPPLRVLAVRLAGRVPLHARAPDHLVRVPGAGGGGADGAGDLRGARGRDRPRLHQGGDGAHLAALRAAAVPGRRGGAPAAPADPRARAAGRAGARQRAALRRGLV</sequence>
<feature type="region of interest" description="Disordered" evidence="1">
    <location>
        <begin position="106"/>
        <end position="281"/>
    </location>
</feature>
<feature type="region of interest" description="Disordered" evidence="1">
    <location>
        <begin position="1"/>
        <end position="75"/>
    </location>
</feature>
<name>A0A6J4SIS1_9ACTN</name>
<feature type="compositionally biased region" description="Pro residues" evidence="1">
    <location>
        <begin position="1"/>
        <end position="11"/>
    </location>
</feature>
<feature type="compositionally biased region" description="Basic residues" evidence="1">
    <location>
        <begin position="246"/>
        <end position="258"/>
    </location>
</feature>
<feature type="compositionally biased region" description="Basic and acidic residues" evidence="1">
    <location>
        <begin position="210"/>
        <end position="224"/>
    </location>
</feature>
<gene>
    <name evidence="2" type="ORF">AVDCRST_MAG30-1580</name>
</gene>
<reference evidence="2" key="1">
    <citation type="submission" date="2020-02" db="EMBL/GenBank/DDBJ databases">
        <authorList>
            <person name="Meier V. D."/>
        </authorList>
    </citation>
    <scope>NUCLEOTIDE SEQUENCE</scope>
    <source>
        <strain evidence="2">AVDCRST_MAG30</strain>
    </source>
</reference>
<feature type="region of interest" description="Disordered" evidence="1">
    <location>
        <begin position="343"/>
        <end position="410"/>
    </location>
</feature>
<accession>A0A6J4SIS1</accession>
<feature type="non-terminal residue" evidence="2">
    <location>
        <position position="1"/>
    </location>
</feature>
<feature type="compositionally biased region" description="Basic residues" evidence="1">
    <location>
        <begin position="56"/>
        <end position="67"/>
    </location>
</feature>
<evidence type="ECO:0000313" key="2">
    <source>
        <dbReference type="EMBL" id="CAA9494589.1"/>
    </source>
</evidence>
<feature type="non-terminal residue" evidence="2">
    <location>
        <position position="422"/>
    </location>
</feature>
<proteinExistence type="predicted"/>